<evidence type="ECO:0000256" key="8">
    <source>
        <dbReference type="SAM" id="Phobius"/>
    </source>
</evidence>
<keyword evidence="3" id="KW-0645">Protease</keyword>
<organism evidence="10">
    <name type="scientific">Tupanvirus deep ocean</name>
    <dbReference type="NCBI Taxonomy" id="2126984"/>
    <lineage>
        <taxon>Viruses</taxon>
        <taxon>Varidnaviria</taxon>
        <taxon>Bamfordvirae</taxon>
        <taxon>Nucleocytoviricota</taxon>
        <taxon>Megaviricetes</taxon>
        <taxon>Imitervirales</taxon>
        <taxon>Mimiviridae</taxon>
        <taxon>Megamimivirinae</taxon>
        <taxon>Tupanvirus</taxon>
        <taxon>Tupanvirus altamarinense</taxon>
    </lineage>
</organism>
<dbReference type="PANTHER" id="PTHR43066">
    <property type="entry name" value="RHOMBOID-RELATED PROTEIN"/>
    <property type="match status" value="1"/>
</dbReference>
<dbReference type="RefSeq" id="YP_010780348.1">
    <property type="nucleotide sequence ID" value="NC_075038.1"/>
</dbReference>
<dbReference type="EMBL" id="MF405918">
    <property type="protein sequence ID" value="QKU33740.1"/>
    <property type="molecule type" value="Genomic_DNA"/>
</dbReference>
<feature type="domain" description="Peptidase S54 rhomboid" evidence="9">
    <location>
        <begin position="36"/>
        <end position="156"/>
    </location>
</feature>
<comment type="subcellular location">
    <subcellularLocation>
        <location evidence="1">Membrane</location>
        <topology evidence="1">Multi-pass membrane protein</topology>
    </subcellularLocation>
</comment>
<evidence type="ECO:0000256" key="3">
    <source>
        <dbReference type="ARBA" id="ARBA00022670"/>
    </source>
</evidence>
<evidence type="ECO:0000256" key="4">
    <source>
        <dbReference type="ARBA" id="ARBA00022692"/>
    </source>
</evidence>
<feature type="transmembrane region" description="Helical" evidence="8">
    <location>
        <begin position="67"/>
        <end position="88"/>
    </location>
</feature>
<evidence type="ECO:0000256" key="1">
    <source>
        <dbReference type="ARBA" id="ARBA00004141"/>
    </source>
</evidence>
<reference evidence="10" key="1">
    <citation type="submission" date="2017-06" db="EMBL/GenBank/DDBJ databases">
        <authorList>
            <person name="Assis F.L."/>
            <person name="Abrahao J.S."/>
            <person name="Silva L."/>
            <person name="Khalil J.B."/>
            <person name="Rodrigues R."/>
            <person name="Silva L.S."/>
            <person name="Boratto P."/>
            <person name="Andrade M."/>
            <person name="Kroon E.G."/>
            <person name="Ribeiro B."/>
            <person name="Bergier I."/>
            <person name="Seligmann H."/>
            <person name="Ghigo E."/>
            <person name="Colson P."/>
            <person name="Levasseur A."/>
            <person name="Raoult D."/>
            <person name="Scola B.L."/>
        </authorList>
    </citation>
    <scope>NUCLEOTIDE SEQUENCE</scope>
    <source>
        <strain evidence="10">Deep ocean</strain>
    </source>
</reference>
<sequence length="165" mass="18520">MRIITYIILGIIVLIFFSSFNFYDTGYDIVDYPLRSFYHANTSHLIANGISLFALSFMEEIIGWDQFLLAILFIWIVSSILLYIIHIIFPSRKIYTVGFSAVIFGLIVIYYSLLNQSAAVTLAGLVISILPQLAIRGISFEGHLAGIIAGVIYVVLFPVKRKDSS</sequence>
<keyword evidence="5" id="KW-0378">Hydrolase</keyword>
<keyword evidence="4 8" id="KW-0812">Transmembrane</keyword>
<dbReference type="InterPro" id="IPR022764">
    <property type="entry name" value="Peptidase_S54_rhomboid_dom"/>
</dbReference>
<feature type="transmembrane region" description="Helical" evidence="8">
    <location>
        <begin position="94"/>
        <end position="111"/>
    </location>
</feature>
<dbReference type="GeneID" id="80517039"/>
<evidence type="ECO:0000256" key="7">
    <source>
        <dbReference type="ARBA" id="ARBA00023136"/>
    </source>
</evidence>
<feature type="transmembrane region" description="Helical" evidence="8">
    <location>
        <begin position="36"/>
        <end position="55"/>
    </location>
</feature>
<evidence type="ECO:0000313" key="10">
    <source>
        <dbReference type="EMBL" id="QKU33740.1"/>
    </source>
</evidence>
<feature type="transmembrane region" description="Helical" evidence="8">
    <location>
        <begin position="7"/>
        <end position="24"/>
    </location>
</feature>
<evidence type="ECO:0000259" key="9">
    <source>
        <dbReference type="Pfam" id="PF01694"/>
    </source>
</evidence>
<dbReference type="SUPFAM" id="SSF144091">
    <property type="entry name" value="Rhomboid-like"/>
    <property type="match status" value="1"/>
</dbReference>
<dbReference type="Gene3D" id="1.20.1540.10">
    <property type="entry name" value="Rhomboid-like"/>
    <property type="match status" value="1"/>
</dbReference>
<keyword evidence="6 8" id="KW-1133">Transmembrane helix</keyword>
<dbReference type="PANTHER" id="PTHR43066:SF1">
    <property type="entry name" value="RHOMBOID PROTEIN 2"/>
    <property type="match status" value="1"/>
</dbReference>
<protein>
    <submittedName>
        <fullName evidence="10">Mg642 protein</fullName>
    </submittedName>
</protein>
<name>A0A6N1NFX0_9VIRU</name>
<dbReference type="GO" id="GO:0016020">
    <property type="term" value="C:membrane"/>
    <property type="evidence" value="ECO:0007669"/>
    <property type="project" value="UniProtKB-SubCell"/>
</dbReference>
<dbReference type="Pfam" id="PF01694">
    <property type="entry name" value="Rhomboid"/>
    <property type="match status" value="1"/>
</dbReference>
<comment type="similarity">
    <text evidence="2">Belongs to the peptidase S54 family.</text>
</comment>
<feature type="transmembrane region" description="Helical" evidence="8">
    <location>
        <begin position="142"/>
        <end position="159"/>
    </location>
</feature>
<evidence type="ECO:0000256" key="5">
    <source>
        <dbReference type="ARBA" id="ARBA00022801"/>
    </source>
</evidence>
<proteinExistence type="inferred from homology"/>
<evidence type="ECO:0000256" key="6">
    <source>
        <dbReference type="ARBA" id="ARBA00022989"/>
    </source>
</evidence>
<dbReference type="KEGG" id="vg:80517039"/>
<dbReference type="InterPro" id="IPR035952">
    <property type="entry name" value="Rhomboid-like_sf"/>
</dbReference>
<keyword evidence="7 8" id="KW-0472">Membrane</keyword>
<dbReference type="GO" id="GO:0006508">
    <property type="term" value="P:proteolysis"/>
    <property type="evidence" value="ECO:0007669"/>
    <property type="project" value="UniProtKB-KW"/>
</dbReference>
<accession>A0A6N1NFX0</accession>
<dbReference type="GO" id="GO:0004252">
    <property type="term" value="F:serine-type endopeptidase activity"/>
    <property type="evidence" value="ECO:0007669"/>
    <property type="project" value="InterPro"/>
</dbReference>
<reference evidence="10" key="2">
    <citation type="journal article" date="2018" name="Nat. Commun.">
        <title>Tailed giant Tupanvirus possesses the most complete translational apparatus of the known virosphere.</title>
        <authorList>
            <person name="Abrahao J."/>
            <person name="Silva L."/>
            <person name="Silva L.S."/>
            <person name="Khalil J.Y.B."/>
            <person name="Rodrigues R."/>
            <person name="Arantes T."/>
            <person name="Assis F."/>
            <person name="Boratto P."/>
            <person name="Andrade M."/>
            <person name="Kroon E.G."/>
            <person name="Ribeiro B."/>
            <person name="Bergier I."/>
            <person name="Seligmann H."/>
            <person name="Ghigo E."/>
            <person name="Colson P."/>
            <person name="Levasseur A."/>
            <person name="Kroemer G."/>
            <person name="Raoult D."/>
            <person name="La Scola B."/>
        </authorList>
    </citation>
    <scope>NUCLEOTIDE SEQUENCE [LARGE SCALE GENOMIC DNA]</scope>
    <source>
        <strain evidence="10">Deep ocean</strain>
    </source>
</reference>
<evidence type="ECO:0000256" key="2">
    <source>
        <dbReference type="ARBA" id="ARBA00009045"/>
    </source>
</evidence>